<dbReference type="Proteomes" id="UP001251374">
    <property type="component" value="Unassembled WGS sequence"/>
</dbReference>
<evidence type="ECO:0000256" key="2">
    <source>
        <dbReference type="ARBA" id="ARBA00022448"/>
    </source>
</evidence>
<dbReference type="InterPro" id="IPR052156">
    <property type="entry name" value="BCAA_Transport_ATP-bd_LivF"/>
</dbReference>
<dbReference type="RefSeq" id="WP_309715583.1">
    <property type="nucleotide sequence ID" value="NZ_JARWAM010000001.1"/>
</dbReference>
<sequence length="229" mass="24783">MSLEIANLNVSIDRIAILRDIDLTIPTGQMAGLIGHNGAGKTTLIRAIMGLLPATSGSIRFKGEELTQLAPHRRAKLQISYMPEDRRLIPELTVTENLLMPAWANHISDGEKRLAWVYSLMPEIADFGERKALQLSGGQQKLVALGRALIPGRELILLDEPFEGVAPVLAQRLTSVIGDLRGEGLTVLIAESDDSHSAGLVDQTWRIERGAVAFGRKAPAAPASHQHPA</sequence>
<protein>
    <submittedName>
        <fullName evidence="7">ATP-binding cassette domain-containing protein</fullName>
    </submittedName>
</protein>
<keyword evidence="5" id="KW-0029">Amino-acid transport</keyword>
<dbReference type="EMBL" id="JARWAM010000001">
    <property type="protein sequence ID" value="MDR5903785.1"/>
    <property type="molecule type" value="Genomic_DNA"/>
</dbReference>
<evidence type="ECO:0000313" key="8">
    <source>
        <dbReference type="Proteomes" id="UP001251374"/>
    </source>
</evidence>
<comment type="caution">
    <text evidence="7">The sequence shown here is derived from an EMBL/GenBank/DDBJ whole genome shotgun (WGS) entry which is preliminary data.</text>
</comment>
<dbReference type="PROSITE" id="PS50893">
    <property type="entry name" value="ABC_TRANSPORTER_2"/>
    <property type="match status" value="1"/>
</dbReference>
<feature type="domain" description="ABC transporter" evidence="6">
    <location>
        <begin position="3"/>
        <end position="227"/>
    </location>
</feature>
<dbReference type="GO" id="GO:0005524">
    <property type="term" value="F:ATP binding"/>
    <property type="evidence" value="ECO:0007669"/>
    <property type="project" value="UniProtKB-KW"/>
</dbReference>
<dbReference type="InterPro" id="IPR003439">
    <property type="entry name" value="ABC_transporter-like_ATP-bd"/>
</dbReference>
<keyword evidence="2" id="KW-0813">Transport</keyword>
<evidence type="ECO:0000256" key="4">
    <source>
        <dbReference type="ARBA" id="ARBA00022840"/>
    </source>
</evidence>
<dbReference type="SUPFAM" id="SSF52540">
    <property type="entry name" value="P-loop containing nucleoside triphosphate hydrolases"/>
    <property type="match status" value="1"/>
</dbReference>
<comment type="similarity">
    <text evidence="1">Belongs to the ABC transporter superfamily.</text>
</comment>
<keyword evidence="8" id="KW-1185">Reference proteome</keyword>
<dbReference type="InterPro" id="IPR027417">
    <property type="entry name" value="P-loop_NTPase"/>
</dbReference>
<organism evidence="7 8">
    <name type="scientific">Franzmannia qiaohouensis</name>
    <dbReference type="NCBI Taxonomy" id="1329370"/>
    <lineage>
        <taxon>Bacteria</taxon>
        <taxon>Pseudomonadati</taxon>
        <taxon>Pseudomonadota</taxon>
        <taxon>Gammaproteobacteria</taxon>
        <taxon>Oceanospirillales</taxon>
        <taxon>Halomonadaceae</taxon>
        <taxon>Franzmannia</taxon>
    </lineage>
</organism>
<dbReference type="Gene3D" id="3.40.50.300">
    <property type="entry name" value="P-loop containing nucleotide triphosphate hydrolases"/>
    <property type="match status" value="1"/>
</dbReference>
<evidence type="ECO:0000259" key="6">
    <source>
        <dbReference type="PROSITE" id="PS50893"/>
    </source>
</evidence>
<evidence type="ECO:0000256" key="1">
    <source>
        <dbReference type="ARBA" id="ARBA00005417"/>
    </source>
</evidence>
<dbReference type="SMART" id="SM00382">
    <property type="entry name" value="AAA"/>
    <property type="match status" value="1"/>
</dbReference>
<dbReference type="InterPro" id="IPR017871">
    <property type="entry name" value="ABC_transporter-like_CS"/>
</dbReference>
<proteinExistence type="inferred from homology"/>
<evidence type="ECO:0000313" key="7">
    <source>
        <dbReference type="EMBL" id="MDR5903785.1"/>
    </source>
</evidence>
<name>A0ABU1H8L4_9GAMM</name>
<keyword evidence="4 7" id="KW-0067">ATP-binding</keyword>
<accession>A0ABU1H8L4</accession>
<dbReference type="Pfam" id="PF00005">
    <property type="entry name" value="ABC_tran"/>
    <property type="match status" value="1"/>
</dbReference>
<reference evidence="7 8" key="1">
    <citation type="submission" date="2023-04" db="EMBL/GenBank/DDBJ databases">
        <title>A long-awaited taxogenomic arrangement of the family Halomonadaceae.</title>
        <authorList>
            <person name="De La Haba R."/>
            <person name="Chuvochina M."/>
            <person name="Wittouck S."/>
            <person name="Arahal D.R."/>
            <person name="Sanchez-Porro C."/>
            <person name="Hugenholtz P."/>
            <person name="Ventosa A."/>
        </authorList>
    </citation>
    <scope>NUCLEOTIDE SEQUENCE [LARGE SCALE GENOMIC DNA]</scope>
    <source>
        <strain evidence="7 8">DSM 26770</strain>
    </source>
</reference>
<dbReference type="PANTHER" id="PTHR43820:SF4">
    <property type="entry name" value="HIGH-AFFINITY BRANCHED-CHAIN AMINO ACID TRANSPORT ATP-BINDING PROTEIN LIVF"/>
    <property type="match status" value="1"/>
</dbReference>
<dbReference type="PANTHER" id="PTHR43820">
    <property type="entry name" value="HIGH-AFFINITY BRANCHED-CHAIN AMINO ACID TRANSPORT ATP-BINDING PROTEIN LIVF"/>
    <property type="match status" value="1"/>
</dbReference>
<dbReference type="InterPro" id="IPR003593">
    <property type="entry name" value="AAA+_ATPase"/>
</dbReference>
<dbReference type="PROSITE" id="PS00211">
    <property type="entry name" value="ABC_TRANSPORTER_1"/>
    <property type="match status" value="1"/>
</dbReference>
<gene>
    <name evidence="7" type="ORF">QC821_00690</name>
</gene>
<evidence type="ECO:0000256" key="3">
    <source>
        <dbReference type="ARBA" id="ARBA00022741"/>
    </source>
</evidence>
<evidence type="ECO:0000256" key="5">
    <source>
        <dbReference type="ARBA" id="ARBA00022970"/>
    </source>
</evidence>
<keyword evidence="3" id="KW-0547">Nucleotide-binding</keyword>